<dbReference type="NCBIfam" id="NF041921">
    <property type="entry name" value="HVO_A0556"/>
    <property type="match status" value="1"/>
</dbReference>
<evidence type="ECO:0000313" key="1">
    <source>
        <dbReference type="EMBL" id="ELY25421.1"/>
    </source>
</evidence>
<evidence type="ECO:0008006" key="3">
    <source>
        <dbReference type="Google" id="ProtNLM"/>
    </source>
</evidence>
<dbReference type="OrthoDB" id="245896at2157"/>
<sequence>MSVVDSACEELLERMEDNTCAYCEGGLVMGQYKDTAAVLCEDCGTPAIRVW</sequence>
<dbReference type="InterPro" id="IPR049681">
    <property type="entry name" value="HVO_A0556-like"/>
</dbReference>
<proteinExistence type="predicted"/>
<dbReference type="EMBL" id="AOHT01000044">
    <property type="protein sequence ID" value="ELY25421.1"/>
    <property type="molecule type" value="Genomic_DNA"/>
</dbReference>
<gene>
    <name evidence="1" type="ORF">C499_13080</name>
</gene>
<accession>L9UL62</accession>
<dbReference type="GeneID" id="54124680"/>
<organism evidence="1 2">
    <name type="scientific">Halogeometricum borinquense (strain ATCC 700274 / DSM 11551 / JCM 10706 / KCTC 4070 / PR3)</name>
    <dbReference type="NCBI Taxonomy" id="469382"/>
    <lineage>
        <taxon>Archaea</taxon>
        <taxon>Methanobacteriati</taxon>
        <taxon>Methanobacteriota</taxon>
        <taxon>Stenosarchaea group</taxon>
        <taxon>Halobacteria</taxon>
        <taxon>Halobacteriales</taxon>
        <taxon>Haloferacaceae</taxon>
        <taxon>Halogeometricum</taxon>
    </lineage>
</organism>
<comment type="caution">
    <text evidence="1">The sequence shown here is derived from an EMBL/GenBank/DDBJ whole genome shotgun (WGS) entry which is preliminary data.</text>
</comment>
<dbReference type="AlphaFoldDB" id="L9UL62"/>
<name>L9UL62_HALBP</name>
<protein>
    <recommendedName>
        <fullName evidence="3">Small CPxCG-related zinc finger protein</fullName>
    </recommendedName>
</protein>
<reference evidence="1 2" key="1">
    <citation type="journal article" date="2014" name="PLoS Genet.">
        <title>Phylogenetically driven sequencing of extremely halophilic archaea reveals strategies for static and dynamic osmo-response.</title>
        <authorList>
            <person name="Becker E.A."/>
            <person name="Seitzer P.M."/>
            <person name="Tritt A."/>
            <person name="Larsen D."/>
            <person name="Krusor M."/>
            <person name="Yao A.I."/>
            <person name="Wu D."/>
            <person name="Madern D."/>
            <person name="Eisen J.A."/>
            <person name="Darling A.E."/>
            <person name="Facciotti M.T."/>
        </authorList>
    </citation>
    <scope>NUCLEOTIDE SEQUENCE [LARGE SCALE GENOMIC DNA]</scope>
    <source>
        <strain evidence="1 2">DSM 11551</strain>
    </source>
</reference>
<dbReference type="Proteomes" id="UP000011585">
    <property type="component" value="Unassembled WGS sequence"/>
</dbReference>
<evidence type="ECO:0000313" key="2">
    <source>
        <dbReference type="Proteomes" id="UP000011585"/>
    </source>
</evidence>
<dbReference type="RefSeq" id="WP_006055923.1">
    <property type="nucleotide sequence ID" value="NC_014735.1"/>
</dbReference>